<dbReference type="InterPro" id="IPR043502">
    <property type="entry name" value="DNA/RNA_pol_sf"/>
</dbReference>
<dbReference type="EMBL" id="LXQA010127775">
    <property type="protein sequence ID" value="MCI21959.1"/>
    <property type="molecule type" value="Genomic_DNA"/>
</dbReference>
<dbReference type="Proteomes" id="UP000265520">
    <property type="component" value="Unassembled WGS sequence"/>
</dbReference>
<proteinExistence type="predicted"/>
<dbReference type="CDD" id="cd01647">
    <property type="entry name" value="RT_LTR"/>
    <property type="match status" value="1"/>
</dbReference>
<reference evidence="1 2" key="1">
    <citation type="journal article" date="2018" name="Front. Plant Sci.">
        <title>Red Clover (Trifolium pratense) and Zigzag Clover (T. medium) - A Picture of Genomic Similarities and Differences.</title>
        <authorList>
            <person name="Dluhosova J."/>
            <person name="Istvanek J."/>
            <person name="Nedelnik J."/>
            <person name="Repkova J."/>
        </authorList>
    </citation>
    <scope>NUCLEOTIDE SEQUENCE [LARGE SCALE GENOMIC DNA]</scope>
    <source>
        <strain evidence="2">cv. 10/8</strain>
        <tissue evidence="1">Leaf</tissue>
    </source>
</reference>
<accession>A0A392QDI5</accession>
<evidence type="ECO:0000313" key="2">
    <source>
        <dbReference type="Proteomes" id="UP000265520"/>
    </source>
</evidence>
<organism evidence="1 2">
    <name type="scientific">Trifolium medium</name>
    <dbReference type="NCBI Taxonomy" id="97028"/>
    <lineage>
        <taxon>Eukaryota</taxon>
        <taxon>Viridiplantae</taxon>
        <taxon>Streptophyta</taxon>
        <taxon>Embryophyta</taxon>
        <taxon>Tracheophyta</taxon>
        <taxon>Spermatophyta</taxon>
        <taxon>Magnoliopsida</taxon>
        <taxon>eudicotyledons</taxon>
        <taxon>Gunneridae</taxon>
        <taxon>Pentapetalae</taxon>
        <taxon>rosids</taxon>
        <taxon>fabids</taxon>
        <taxon>Fabales</taxon>
        <taxon>Fabaceae</taxon>
        <taxon>Papilionoideae</taxon>
        <taxon>50 kb inversion clade</taxon>
        <taxon>NPAAA clade</taxon>
        <taxon>Hologalegina</taxon>
        <taxon>IRL clade</taxon>
        <taxon>Trifolieae</taxon>
        <taxon>Trifolium</taxon>
    </lineage>
</organism>
<dbReference type="AlphaFoldDB" id="A0A392QDI5"/>
<comment type="caution">
    <text evidence="1">The sequence shown here is derived from an EMBL/GenBank/DDBJ whole genome shotgun (WGS) entry which is preliminary data.</text>
</comment>
<dbReference type="Gene3D" id="3.10.10.10">
    <property type="entry name" value="HIV Type 1 Reverse Transcriptase, subunit A, domain 1"/>
    <property type="match status" value="1"/>
</dbReference>
<evidence type="ECO:0000313" key="1">
    <source>
        <dbReference type="EMBL" id="MCI21959.1"/>
    </source>
</evidence>
<evidence type="ECO:0008006" key="3">
    <source>
        <dbReference type="Google" id="ProtNLM"/>
    </source>
</evidence>
<name>A0A392QDI5_9FABA</name>
<dbReference type="InterPro" id="IPR053134">
    <property type="entry name" value="RNA-dir_DNA_polymerase"/>
</dbReference>
<keyword evidence="2" id="KW-1185">Reference proteome</keyword>
<protein>
    <recommendedName>
        <fullName evidence="3">Transposon Ty3-I Gag-Pol polyprotein</fullName>
    </recommendedName>
</protein>
<feature type="non-terminal residue" evidence="1">
    <location>
        <position position="1"/>
    </location>
</feature>
<dbReference type="PANTHER" id="PTHR24559:SF444">
    <property type="entry name" value="REVERSE TRANSCRIPTASE DOMAIN-CONTAINING PROTEIN"/>
    <property type="match status" value="1"/>
</dbReference>
<dbReference type="SUPFAM" id="SSF56672">
    <property type="entry name" value="DNA/RNA polymerases"/>
    <property type="match status" value="1"/>
</dbReference>
<sequence length="151" mass="16907">SIAPPLSTSALDTLPIDLATLLQNYWTVFAESTSLPPPRDQDHSIPLIDGSNPMKVNPYHYPHSQKADIEKMVSEMLRQGIIQPSTSPFSSPVLLVKMKDGSWRFCTDYRALNAITVKDSFPIPTLDELLDELFGAVIFLNWIYAWGITKS</sequence>
<dbReference type="PANTHER" id="PTHR24559">
    <property type="entry name" value="TRANSPOSON TY3-I GAG-POL POLYPROTEIN"/>
    <property type="match status" value="1"/>
</dbReference>